<keyword evidence="3 12" id="KW-0858">Xylan degradation</keyword>
<dbReference type="InterPro" id="IPR001000">
    <property type="entry name" value="GH10_dom"/>
</dbReference>
<dbReference type="EMBL" id="FOFV01000010">
    <property type="protein sequence ID" value="SER62939.1"/>
    <property type="molecule type" value="Genomic_DNA"/>
</dbReference>
<organism evidence="12 13">
    <name type="scientific">Lentzea albida</name>
    <dbReference type="NCBI Taxonomy" id="65499"/>
    <lineage>
        <taxon>Bacteria</taxon>
        <taxon>Bacillati</taxon>
        <taxon>Actinomycetota</taxon>
        <taxon>Actinomycetes</taxon>
        <taxon>Pseudonocardiales</taxon>
        <taxon>Pseudonocardiaceae</taxon>
        <taxon>Lentzea</taxon>
    </lineage>
</organism>
<evidence type="ECO:0000256" key="7">
    <source>
        <dbReference type="ARBA" id="ARBA00023295"/>
    </source>
</evidence>
<dbReference type="SMART" id="SM00633">
    <property type="entry name" value="Glyco_10"/>
    <property type="match status" value="1"/>
</dbReference>
<evidence type="ECO:0000256" key="10">
    <source>
        <dbReference type="SAM" id="SignalP"/>
    </source>
</evidence>
<gene>
    <name evidence="12" type="ORF">SAMN04488000_110221</name>
</gene>
<evidence type="ECO:0000313" key="13">
    <source>
        <dbReference type="Proteomes" id="UP000199503"/>
    </source>
</evidence>
<protein>
    <recommendedName>
        <fullName evidence="9">Beta-xylanase</fullName>
        <ecNumber evidence="9">3.2.1.8</ecNumber>
    </recommendedName>
</protein>
<keyword evidence="6 9" id="KW-0119">Carbohydrate metabolism</keyword>
<dbReference type="Proteomes" id="UP000199503">
    <property type="component" value="Unassembled WGS sequence"/>
</dbReference>
<dbReference type="STRING" id="65499.SAMN04488000_110221"/>
<comment type="similarity">
    <text evidence="2 9">Belongs to the glycosyl hydrolase 10 (cellulase F) family.</text>
</comment>
<evidence type="ECO:0000259" key="11">
    <source>
        <dbReference type="PROSITE" id="PS51760"/>
    </source>
</evidence>
<evidence type="ECO:0000256" key="8">
    <source>
        <dbReference type="ARBA" id="ARBA00023326"/>
    </source>
</evidence>
<sequence length="339" mass="37336">MTVRIRLAVGLAVLVVAAQAAPASAGGPLQGVTKRYVGSAVAVQHLEAEADYKAVLTREFDSVTPENEMKWGTVEAVRGQYDWSGADAIVAYAKKTGKSVRGHTLVWHSQLPDWVGGLEAAELREVVRDHVKTEAGRYRGKIRAWDVVNEAFNEDGTRRPTVFQEKLGDGYIADALRWAHQADPKAKLYINDYNIEGLNPKSDATYELVRSLKRQGVPIHGVGIQAHLSLMYGFPSGMKENIARFAALGLDVAITEADVRIPLPVTPEKLAAQADYFGQVWDACHAVKRCVEFTTWGFTDRHSWVPDVFPGEGAACLFDENLVPKPAYARLNHHGPRPR</sequence>
<keyword evidence="13" id="KW-1185">Reference proteome</keyword>
<comment type="catalytic activity">
    <reaction evidence="1 9">
        <text>Endohydrolysis of (1-&gt;4)-beta-D-xylosidic linkages in xylans.</text>
        <dbReference type="EC" id="3.2.1.8"/>
    </reaction>
</comment>
<keyword evidence="7 9" id="KW-0326">Glycosidase</keyword>
<evidence type="ECO:0000256" key="4">
    <source>
        <dbReference type="ARBA" id="ARBA00022729"/>
    </source>
</evidence>
<evidence type="ECO:0000256" key="3">
    <source>
        <dbReference type="ARBA" id="ARBA00022651"/>
    </source>
</evidence>
<keyword evidence="4 10" id="KW-0732">Signal</keyword>
<name>A0A1H9QSX8_9PSEU</name>
<dbReference type="OrthoDB" id="9815836at2"/>
<dbReference type="AlphaFoldDB" id="A0A1H9QSX8"/>
<reference evidence="13" key="1">
    <citation type="submission" date="2016-10" db="EMBL/GenBank/DDBJ databases">
        <authorList>
            <person name="Varghese N."/>
            <person name="Submissions S."/>
        </authorList>
    </citation>
    <scope>NUCLEOTIDE SEQUENCE [LARGE SCALE GENOMIC DNA]</scope>
    <source>
        <strain evidence="13">DSM 44437</strain>
    </source>
</reference>
<dbReference type="InterPro" id="IPR017853">
    <property type="entry name" value="GH"/>
</dbReference>
<evidence type="ECO:0000256" key="5">
    <source>
        <dbReference type="ARBA" id="ARBA00022801"/>
    </source>
</evidence>
<dbReference type="Gene3D" id="3.20.20.80">
    <property type="entry name" value="Glycosidases"/>
    <property type="match status" value="1"/>
</dbReference>
<evidence type="ECO:0000256" key="2">
    <source>
        <dbReference type="ARBA" id="ARBA00007495"/>
    </source>
</evidence>
<dbReference type="PRINTS" id="PR00134">
    <property type="entry name" value="GLHYDRLASE10"/>
</dbReference>
<dbReference type="GO" id="GO:0045493">
    <property type="term" value="P:xylan catabolic process"/>
    <property type="evidence" value="ECO:0007669"/>
    <property type="project" value="UniProtKB-KW"/>
</dbReference>
<dbReference type="EC" id="3.2.1.8" evidence="9"/>
<dbReference type="PROSITE" id="PS51760">
    <property type="entry name" value="GH10_2"/>
    <property type="match status" value="1"/>
</dbReference>
<feature type="chain" id="PRO_5011703755" description="Beta-xylanase" evidence="10">
    <location>
        <begin position="26"/>
        <end position="339"/>
    </location>
</feature>
<dbReference type="SUPFAM" id="SSF51445">
    <property type="entry name" value="(Trans)glycosidases"/>
    <property type="match status" value="1"/>
</dbReference>
<dbReference type="PANTHER" id="PTHR31490">
    <property type="entry name" value="GLYCOSYL HYDROLASE"/>
    <property type="match status" value="1"/>
</dbReference>
<keyword evidence="5 9" id="KW-0378">Hydrolase</keyword>
<dbReference type="Pfam" id="PF00331">
    <property type="entry name" value="Glyco_hydro_10"/>
    <property type="match status" value="1"/>
</dbReference>
<feature type="domain" description="GH10" evidence="11">
    <location>
        <begin position="23"/>
        <end position="334"/>
    </location>
</feature>
<evidence type="ECO:0000313" key="12">
    <source>
        <dbReference type="EMBL" id="SER62939.1"/>
    </source>
</evidence>
<dbReference type="PANTHER" id="PTHR31490:SF88">
    <property type="entry name" value="BETA-XYLANASE"/>
    <property type="match status" value="1"/>
</dbReference>
<proteinExistence type="inferred from homology"/>
<evidence type="ECO:0000256" key="6">
    <source>
        <dbReference type="ARBA" id="ARBA00023277"/>
    </source>
</evidence>
<dbReference type="InterPro" id="IPR044846">
    <property type="entry name" value="GH10"/>
</dbReference>
<evidence type="ECO:0000256" key="1">
    <source>
        <dbReference type="ARBA" id="ARBA00000681"/>
    </source>
</evidence>
<evidence type="ECO:0000256" key="9">
    <source>
        <dbReference type="RuleBase" id="RU361174"/>
    </source>
</evidence>
<keyword evidence="8 9" id="KW-0624">Polysaccharide degradation</keyword>
<feature type="signal peptide" evidence="10">
    <location>
        <begin position="1"/>
        <end position="25"/>
    </location>
</feature>
<dbReference type="GO" id="GO:0031176">
    <property type="term" value="F:endo-1,4-beta-xylanase activity"/>
    <property type="evidence" value="ECO:0007669"/>
    <property type="project" value="UniProtKB-EC"/>
</dbReference>
<accession>A0A1H9QSX8</accession>